<gene>
    <name evidence="1" type="ORF">D7X12_26790</name>
</gene>
<evidence type="ECO:0000313" key="1">
    <source>
        <dbReference type="EMBL" id="RKH38285.1"/>
    </source>
</evidence>
<dbReference type="AlphaFoldDB" id="A0A3A8NAU3"/>
<protein>
    <submittedName>
        <fullName evidence="1">Uncharacterized protein</fullName>
    </submittedName>
</protein>
<dbReference type="OrthoDB" id="5517973at2"/>
<name>A0A3A8NAU3_9BACT</name>
<comment type="caution">
    <text evidence="1">The sequence shown here is derived from an EMBL/GenBank/DDBJ whole genome shotgun (WGS) entry which is preliminary data.</text>
</comment>
<dbReference type="Proteomes" id="UP000273405">
    <property type="component" value="Unassembled WGS sequence"/>
</dbReference>
<evidence type="ECO:0000313" key="2">
    <source>
        <dbReference type="Proteomes" id="UP000273405"/>
    </source>
</evidence>
<accession>A0A3A8NAU3</accession>
<proteinExistence type="predicted"/>
<reference evidence="2" key="1">
    <citation type="submission" date="2018-09" db="EMBL/GenBank/DDBJ databases">
        <authorList>
            <person name="Livingstone P.G."/>
            <person name="Whitworth D.E."/>
        </authorList>
    </citation>
    <scope>NUCLEOTIDE SEQUENCE [LARGE SCALE GENOMIC DNA]</scope>
    <source>
        <strain evidence="2">CA040B</strain>
    </source>
</reference>
<keyword evidence="2" id="KW-1185">Reference proteome</keyword>
<dbReference type="RefSeq" id="WP_120628110.1">
    <property type="nucleotide sequence ID" value="NZ_RAWG01000201.1"/>
</dbReference>
<sequence length="126" mass="13510">MRHGWRWLALLGLAACGGQEENRVVPLAEVADSGITGTLFVDASPGSPGRAETRFVFTTNDLLPDLRRTPLGFLHQGRCESLGEVDASDPHAQPYEFYQGTHAFAVHLLATDFNDASGAVLACGDL</sequence>
<organism evidence="1 2">
    <name type="scientific">Corallococcus sicarius</name>
    <dbReference type="NCBI Taxonomy" id="2316726"/>
    <lineage>
        <taxon>Bacteria</taxon>
        <taxon>Pseudomonadati</taxon>
        <taxon>Myxococcota</taxon>
        <taxon>Myxococcia</taxon>
        <taxon>Myxococcales</taxon>
        <taxon>Cystobacterineae</taxon>
        <taxon>Myxococcaceae</taxon>
        <taxon>Corallococcus</taxon>
    </lineage>
</organism>
<dbReference type="EMBL" id="RAWG01000201">
    <property type="protein sequence ID" value="RKH38285.1"/>
    <property type="molecule type" value="Genomic_DNA"/>
</dbReference>